<dbReference type="RefSeq" id="WP_141380235.1">
    <property type="nucleotide sequence ID" value="NZ_BJNA01000017.1"/>
</dbReference>
<keyword evidence="4" id="KW-1185">Reference proteome</keyword>
<dbReference type="SUPFAM" id="SSF53756">
    <property type="entry name" value="UDP-Glycosyltransferase/glycogen phosphorylase"/>
    <property type="match status" value="1"/>
</dbReference>
<evidence type="ECO:0000313" key="3">
    <source>
        <dbReference type="EMBL" id="TQM98993.1"/>
    </source>
</evidence>
<gene>
    <name evidence="3" type="ORF">FHX68_1715</name>
</gene>
<dbReference type="AlphaFoldDB" id="A0A543KV98"/>
<dbReference type="Pfam" id="PF00534">
    <property type="entry name" value="Glycos_transf_1"/>
    <property type="match status" value="1"/>
</dbReference>
<accession>A0A543KV98</accession>
<reference evidence="3 4" key="1">
    <citation type="submission" date="2019-06" db="EMBL/GenBank/DDBJ databases">
        <title>Sequencing the genomes of 1000 actinobacteria strains.</title>
        <authorList>
            <person name="Klenk H.-P."/>
        </authorList>
    </citation>
    <scope>NUCLEOTIDE SEQUENCE [LARGE SCALE GENOMIC DNA]</scope>
    <source>
        <strain evidence="3 4">DSM 20427</strain>
    </source>
</reference>
<proteinExistence type="predicted"/>
<sequence length="399" mass="40441">MTALLRVVLDQVVAPTSADLSMASRELGRALVTAAPAGCAVEGIVPAVADAAGVIEASVPGLFDLSRTALARRELAVAWQLGVAPGIGGGMIHSPTLMAPLVKHDRVHDHDQTVVTLWDLDAWERPGELARPAVRWHKAMLKRAVRFADAVVVPTHALAVRVAELGAFGDRVRVIAGAAPAGFAVPTDEVGRRRALDLPEGFVLVAGSSAPSARLEDALRAAARSGADLPVVVIDAPEGDEPAIADLAAAAGFGEGRVHVRGALEDADRAAVFGGAVAFLAPAVSSAFPWRVVEALAVGVPVVAADSPVHREVVWDGGVYAEVAASGDGAGAGDSAAGGDGSAGGDGGSAAGESLAAALADVLRSSEAVERHAVLAGDRGRAFSWAGAAERVWQLHADL</sequence>
<evidence type="ECO:0000313" key="4">
    <source>
        <dbReference type="Proteomes" id="UP000319804"/>
    </source>
</evidence>
<dbReference type="Proteomes" id="UP000319804">
    <property type="component" value="Unassembled WGS sequence"/>
</dbReference>
<evidence type="ECO:0000259" key="2">
    <source>
        <dbReference type="Pfam" id="PF00534"/>
    </source>
</evidence>
<name>A0A543KV98_9MICO</name>
<dbReference type="EMBL" id="VFPS01000002">
    <property type="protein sequence ID" value="TQM98993.1"/>
    <property type="molecule type" value="Genomic_DNA"/>
</dbReference>
<evidence type="ECO:0000256" key="1">
    <source>
        <dbReference type="ARBA" id="ARBA00022679"/>
    </source>
</evidence>
<dbReference type="InterPro" id="IPR001296">
    <property type="entry name" value="Glyco_trans_1"/>
</dbReference>
<dbReference type="GO" id="GO:0009103">
    <property type="term" value="P:lipopolysaccharide biosynthetic process"/>
    <property type="evidence" value="ECO:0007669"/>
    <property type="project" value="TreeGrafter"/>
</dbReference>
<dbReference type="OrthoDB" id="9801609at2"/>
<dbReference type="Gene3D" id="3.40.50.2000">
    <property type="entry name" value="Glycogen Phosphorylase B"/>
    <property type="match status" value="2"/>
</dbReference>
<feature type="domain" description="Glycosyl transferase family 1" evidence="2">
    <location>
        <begin position="198"/>
        <end position="317"/>
    </location>
</feature>
<comment type="caution">
    <text evidence="3">The sequence shown here is derived from an EMBL/GenBank/DDBJ whole genome shotgun (WGS) entry which is preliminary data.</text>
</comment>
<protein>
    <submittedName>
        <fullName evidence="3">Glycosyltransferase involved in cell wall biosynthesis</fullName>
    </submittedName>
</protein>
<dbReference type="PANTHER" id="PTHR46401">
    <property type="entry name" value="GLYCOSYLTRANSFERASE WBBK-RELATED"/>
    <property type="match status" value="1"/>
</dbReference>
<dbReference type="PANTHER" id="PTHR46401:SF2">
    <property type="entry name" value="GLYCOSYLTRANSFERASE WBBK-RELATED"/>
    <property type="match status" value="1"/>
</dbReference>
<keyword evidence="1 3" id="KW-0808">Transferase</keyword>
<organism evidence="3 4">
    <name type="scientific">Microbacterium lacticum</name>
    <dbReference type="NCBI Taxonomy" id="33885"/>
    <lineage>
        <taxon>Bacteria</taxon>
        <taxon>Bacillati</taxon>
        <taxon>Actinomycetota</taxon>
        <taxon>Actinomycetes</taxon>
        <taxon>Micrococcales</taxon>
        <taxon>Microbacteriaceae</taxon>
        <taxon>Microbacterium</taxon>
    </lineage>
</organism>
<dbReference type="GO" id="GO:0016757">
    <property type="term" value="F:glycosyltransferase activity"/>
    <property type="evidence" value="ECO:0007669"/>
    <property type="project" value="InterPro"/>
</dbReference>